<dbReference type="AlphaFoldDB" id="A0AAW7XNY6"/>
<sequence>MMNSILVTLHISPQDYIKQYQIPGVMVYTHASDGRRVQFPASILKPFLLHEGIHGRFRINFSQNGKFKSIERSS</sequence>
<name>A0AAW7XNY6_9GAMM</name>
<protein>
    <submittedName>
        <fullName evidence="1">DUF2835 domain-containing protein</fullName>
    </submittedName>
</protein>
<evidence type="ECO:0000313" key="1">
    <source>
        <dbReference type="EMBL" id="MDO6454749.1"/>
    </source>
</evidence>
<evidence type="ECO:0000313" key="2">
    <source>
        <dbReference type="Proteomes" id="UP001169862"/>
    </source>
</evidence>
<proteinExistence type="predicted"/>
<reference evidence="1" key="1">
    <citation type="submission" date="2023-07" db="EMBL/GenBank/DDBJ databases">
        <title>Genome content predicts the carbon catabolic preferences of heterotrophic bacteria.</title>
        <authorList>
            <person name="Gralka M."/>
        </authorList>
    </citation>
    <scope>NUCLEOTIDE SEQUENCE</scope>
    <source>
        <strain evidence="1">I2M16</strain>
    </source>
</reference>
<dbReference type="EMBL" id="JAUOPG010000010">
    <property type="protein sequence ID" value="MDO6454749.1"/>
    <property type="molecule type" value="Genomic_DNA"/>
</dbReference>
<dbReference type="Proteomes" id="UP001169862">
    <property type="component" value="Unassembled WGS sequence"/>
</dbReference>
<dbReference type="Pfam" id="PF11197">
    <property type="entry name" value="DUF2835"/>
    <property type="match status" value="1"/>
</dbReference>
<accession>A0AAW7XNY6</accession>
<comment type="caution">
    <text evidence="1">The sequence shown here is derived from an EMBL/GenBank/DDBJ whole genome shotgun (WGS) entry which is preliminary data.</text>
</comment>
<gene>
    <name evidence="1" type="ORF">Q4490_14335</name>
</gene>
<dbReference type="InterPro" id="IPR021363">
    <property type="entry name" value="DUF2835"/>
</dbReference>
<dbReference type="RefSeq" id="WP_303551537.1">
    <property type="nucleotide sequence ID" value="NZ_JAUOPG010000010.1"/>
</dbReference>
<organism evidence="1 2">
    <name type="scientific">Neptunomonas phycophila</name>
    <dbReference type="NCBI Taxonomy" id="1572645"/>
    <lineage>
        <taxon>Bacteria</taxon>
        <taxon>Pseudomonadati</taxon>
        <taxon>Pseudomonadota</taxon>
        <taxon>Gammaproteobacteria</taxon>
        <taxon>Oceanospirillales</taxon>
        <taxon>Oceanospirillaceae</taxon>
        <taxon>Neptunomonas</taxon>
    </lineage>
</organism>